<dbReference type="Pfam" id="PF05936">
    <property type="entry name" value="T6SS_VasE"/>
    <property type="match status" value="1"/>
</dbReference>
<dbReference type="RefSeq" id="WP_306161683.1">
    <property type="nucleotide sequence ID" value="NZ_CP132315.1"/>
</dbReference>
<name>A0ABY9KC13_9HYPH</name>
<sequence length="449" mass="50165">MYQNNRVVWAEGMFLRTQHFQQADRWTERLVQSATRDLRPFPWGLIDFRLNHEALSTGRIELSSVRAILPDGTAIDAPGDADLPDAIDVTPEHNGDIIYLALPSRKAGEKEISNTHNRGNGQSRDLRYTRALYNPQDTNDDSFIAADIEVARPLLKLRRASDPLAGLERVGLLRISEVRSDLAVILDEGYVAPSMNCRVQSPILAYVSELVGLIAHRADAVAQRISDPSVRGTAEIADFLLLECLNRNEPLLRHIESQAGVIHPEEFYRICLTFAGELAIFTRQSRRPSTFPVYRHDDLQQSFSAVFAELRAALSAVLEQSAVAITLEERRHGVRVGVISNKALLKSADFVLAVRADMPVERLQRSLPYQVKIGAVEKISELVNVALPGVEVRPLAVAPRQIPYRQGTLYFQLDTTGQHWKYLENSGAIALHLNGEFPGLEMELWAIKG</sequence>
<dbReference type="NCBIfam" id="TIGR03353">
    <property type="entry name" value="VI_chp_4"/>
    <property type="match status" value="1"/>
</dbReference>
<reference evidence="1 2" key="1">
    <citation type="submission" date="2023-08" db="EMBL/GenBank/DDBJ databases">
        <title>Pathogen: clinical or host-associated sample.</title>
        <authorList>
            <person name="Hergert J."/>
            <person name="Casey R."/>
            <person name="Wagner J."/>
            <person name="Young E.L."/>
            <person name="Oakeson K.F."/>
        </authorList>
    </citation>
    <scope>NUCLEOTIDE SEQUENCE [LARGE SCALE GENOMIC DNA]</scope>
    <source>
        <strain evidence="1 2">UPHL-collab-2</strain>
        <plasmid evidence="1 2">unnamed1</plasmid>
    </source>
</reference>
<dbReference type="PANTHER" id="PTHR35566">
    <property type="entry name" value="BLR3599 PROTEIN"/>
    <property type="match status" value="1"/>
</dbReference>
<proteinExistence type="predicted"/>
<protein>
    <submittedName>
        <fullName evidence="1">Type VI secretion system baseplate subunit TssK</fullName>
    </submittedName>
</protein>
<evidence type="ECO:0000313" key="1">
    <source>
        <dbReference type="EMBL" id="WLS05219.1"/>
    </source>
</evidence>
<dbReference type="EMBL" id="CP132315">
    <property type="protein sequence ID" value="WLS05219.1"/>
    <property type="molecule type" value="Genomic_DNA"/>
</dbReference>
<dbReference type="Proteomes" id="UP001225788">
    <property type="component" value="Plasmid unnamed1"/>
</dbReference>
<accession>A0ABY9KC13</accession>
<organism evidence="1 2">
    <name type="scientific">Shinella oryzae</name>
    <dbReference type="NCBI Taxonomy" id="2871820"/>
    <lineage>
        <taxon>Bacteria</taxon>
        <taxon>Pseudomonadati</taxon>
        <taxon>Pseudomonadota</taxon>
        <taxon>Alphaproteobacteria</taxon>
        <taxon>Hyphomicrobiales</taxon>
        <taxon>Rhizobiaceae</taxon>
        <taxon>Shinella</taxon>
    </lineage>
</organism>
<keyword evidence="2" id="KW-1185">Reference proteome</keyword>
<dbReference type="InterPro" id="IPR010263">
    <property type="entry name" value="T6SS_TssK"/>
</dbReference>
<geneLocation type="plasmid" evidence="1 2">
    <name>unnamed1</name>
</geneLocation>
<dbReference type="PANTHER" id="PTHR35566:SF1">
    <property type="entry name" value="TYPE VI SECRETION SYSTEM BASEPLATE COMPONENT TSSK1"/>
    <property type="match status" value="1"/>
</dbReference>
<evidence type="ECO:0000313" key="2">
    <source>
        <dbReference type="Proteomes" id="UP001225788"/>
    </source>
</evidence>
<keyword evidence="1" id="KW-0614">Plasmid</keyword>
<gene>
    <name evidence="1" type="primary">tssK</name>
    <name evidence="1" type="ORF">Q9315_23990</name>
</gene>